<dbReference type="Pfam" id="PF04397">
    <property type="entry name" value="LytTR"/>
    <property type="match status" value="1"/>
</dbReference>
<evidence type="ECO:0000256" key="2">
    <source>
        <dbReference type="ARBA" id="ARBA00024867"/>
    </source>
</evidence>
<gene>
    <name evidence="6" type="ORF">IAB44_06180</name>
</gene>
<dbReference type="PROSITE" id="PS50110">
    <property type="entry name" value="RESPONSE_REGULATORY"/>
    <property type="match status" value="1"/>
</dbReference>
<dbReference type="Gene3D" id="3.40.50.2300">
    <property type="match status" value="1"/>
</dbReference>
<feature type="domain" description="Response regulatory" evidence="4">
    <location>
        <begin position="30"/>
        <end position="149"/>
    </location>
</feature>
<feature type="modified residue" description="4-aspartylphosphate" evidence="3">
    <location>
        <position position="86"/>
    </location>
</feature>
<accession>A0A9D1ES09</accession>
<dbReference type="SMART" id="SM00850">
    <property type="entry name" value="LytTR"/>
    <property type="match status" value="1"/>
</dbReference>
<dbReference type="AlphaFoldDB" id="A0A9D1ES09"/>
<dbReference type="InterPro" id="IPR011006">
    <property type="entry name" value="CheY-like_superfamily"/>
</dbReference>
<feature type="domain" description="HTH LytTR-type" evidence="5">
    <location>
        <begin position="173"/>
        <end position="259"/>
    </location>
</feature>
<dbReference type="Pfam" id="PF00072">
    <property type="entry name" value="Response_reg"/>
    <property type="match status" value="1"/>
</dbReference>
<dbReference type="SUPFAM" id="SSF52172">
    <property type="entry name" value="CheY-like"/>
    <property type="match status" value="1"/>
</dbReference>
<dbReference type="InterPro" id="IPR007492">
    <property type="entry name" value="LytTR_DNA-bd_dom"/>
</dbReference>
<name>A0A9D1ES09_9FIRM</name>
<evidence type="ECO:0000313" key="7">
    <source>
        <dbReference type="Proteomes" id="UP000823935"/>
    </source>
</evidence>
<organism evidence="6 7">
    <name type="scientific">Candidatus Limivivens intestinipullorum</name>
    <dbReference type="NCBI Taxonomy" id="2840858"/>
    <lineage>
        <taxon>Bacteria</taxon>
        <taxon>Bacillati</taxon>
        <taxon>Bacillota</taxon>
        <taxon>Clostridia</taxon>
        <taxon>Lachnospirales</taxon>
        <taxon>Lachnospiraceae</taxon>
        <taxon>Lachnospiraceae incertae sedis</taxon>
        <taxon>Candidatus Limivivens</taxon>
    </lineage>
</organism>
<evidence type="ECO:0000256" key="3">
    <source>
        <dbReference type="PROSITE-ProRule" id="PRU00169"/>
    </source>
</evidence>
<keyword evidence="3" id="KW-0597">Phosphoprotein</keyword>
<dbReference type="SMART" id="SM00448">
    <property type="entry name" value="REC"/>
    <property type="match status" value="1"/>
</dbReference>
<dbReference type="InterPro" id="IPR001789">
    <property type="entry name" value="Sig_transdc_resp-reg_receiver"/>
</dbReference>
<comment type="function">
    <text evidence="2">May play the central regulatory role in sporulation. It may be an element of the effector pathway responsible for the activation of sporulation genes in response to nutritional stress. Spo0A may act in concert with spo0H (a sigma factor) to control the expression of some genes that are critical to the sporulation process.</text>
</comment>
<dbReference type="InterPro" id="IPR046947">
    <property type="entry name" value="LytR-like"/>
</dbReference>
<dbReference type="GO" id="GO:0000156">
    <property type="term" value="F:phosphorelay response regulator activity"/>
    <property type="evidence" value="ECO:0007669"/>
    <property type="project" value="InterPro"/>
</dbReference>
<dbReference type="Gene3D" id="2.40.50.1020">
    <property type="entry name" value="LytTr DNA-binding domain"/>
    <property type="match status" value="1"/>
</dbReference>
<evidence type="ECO:0000259" key="5">
    <source>
        <dbReference type="PROSITE" id="PS50930"/>
    </source>
</evidence>
<reference evidence="6" key="1">
    <citation type="submission" date="2020-10" db="EMBL/GenBank/DDBJ databases">
        <authorList>
            <person name="Gilroy R."/>
        </authorList>
    </citation>
    <scope>NUCLEOTIDE SEQUENCE</scope>
    <source>
        <strain evidence="6">CHK190-19873</strain>
    </source>
</reference>
<dbReference type="PANTHER" id="PTHR37299:SF1">
    <property type="entry name" value="STAGE 0 SPORULATION PROTEIN A HOMOLOG"/>
    <property type="match status" value="1"/>
</dbReference>
<sequence length="272" mass="31966">MKGFLETIFGWRAQDPPGMVQTAQWEGAVKIAVLDDSDADRERIAGLLQKLLSDAGEAYELRTYSDPKEFLWGVREGNGFDLYFLDMELSEKNGIQVAQELRRMFFMPCILFVTNHVEYAPQAFEVNAFRYLPKSCYEERMGEALAAVLPLIKARDRRFYVYRHYNDVERIWLRNIYYLEKAGSYVDLRLREQTISLRKPMKTVLGELNAPEFILVQRDIAVNVIHVMSIQQGELRMRDGKHIPLSRNRQDEVREKVLDYWNMEKSLTGFYR</sequence>
<dbReference type="EMBL" id="DVIQ01000029">
    <property type="protein sequence ID" value="HIS31119.1"/>
    <property type="molecule type" value="Genomic_DNA"/>
</dbReference>
<comment type="caution">
    <text evidence="6">The sequence shown here is derived from an EMBL/GenBank/DDBJ whole genome shotgun (WGS) entry which is preliminary data.</text>
</comment>
<dbReference type="Proteomes" id="UP000823935">
    <property type="component" value="Unassembled WGS sequence"/>
</dbReference>
<proteinExistence type="predicted"/>
<evidence type="ECO:0000256" key="1">
    <source>
        <dbReference type="ARBA" id="ARBA00018672"/>
    </source>
</evidence>
<dbReference type="PANTHER" id="PTHR37299">
    <property type="entry name" value="TRANSCRIPTIONAL REGULATOR-RELATED"/>
    <property type="match status" value="1"/>
</dbReference>
<evidence type="ECO:0000313" key="6">
    <source>
        <dbReference type="EMBL" id="HIS31119.1"/>
    </source>
</evidence>
<evidence type="ECO:0000259" key="4">
    <source>
        <dbReference type="PROSITE" id="PS50110"/>
    </source>
</evidence>
<protein>
    <recommendedName>
        <fullName evidence="1">Stage 0 sporulation protein A homolog</fullName>
    </recommendedName>
</protein>
<reference evidence="6" key="2">
    <citation type="journal article" date="2021" name="PeerJ">
        <title>Extensive microbial diversity within the chicken gut microbiome revealed by metagenomics and culture.</title>
        <authorList>
            <person name="Gilroy R."/>
            <person name="Ravi A."/>
            <person name="Getino M."/>
            <person name="Pursley I."/>
            <person name="Horton D.L."/>
            <person name="Alikhan N.F."/>
            <person name="Baker D."/>
            <person name="Gharbi K."/>
            <person name="Hall N."/>
            <person name="Watson M."/>
            <person name="Adriaenssens E.M."/>
            <person name="Foster-Nyarko E."/>
            <person name="Jarju S."/>
            <person name="Secka A."/>
            <person name="Antonio M."/>
            <person name="Oren A."/>
            <person name="Chaudhuri R.R."/>
            <person name="La Ragione R."/>
            <person name="Hildebrand F."/>
            <person name="Pallen M.J."/>
        </authorList>
    </citation>
    <scope>NUCLEOTIDE SEQUENCE</scope>
    <source>
        <strain evidence="6">CHK190-19873</strain>
    </source>
</reference>
<dbReference type="GO" id="GO:0003677">
    <property type="term" value="F:DNA binding"/>
    <property type="evidence" value="ECO:0007669"/>
    <property type="project" value="InterPro"/>
</dbReference>
<dbReference type="PROSITE" id="PS50930">
    <property type="entry name" value="HTH_LYTTR"/>
    <property type="match status" value="1"/>
</dbReference>